<dbReference type="PANTHER" id="PTHR11365:SF23">
    <property type="entry name" value="HYPOTHETICAL 5-OXOPROLINASE (EUROFUNG)-RELATED"/>
    <property type="match status" value="1"/>
</dbReference>
<dbReference type="Pfam" id="PF02538">
    <property type="entry name" value="Hydantoinase_B"/>
    <property type="match status" value="1"/>
</dbReference>
<evidence type="ECO:0000259" key="1">
    <source>
        <dbReference type="Pfam" id="PF02538"/>
    </source>
</evidence>
<organism evidence="2">
    <name type="scientific">Aquifex aeolicus</name>
    <dbReference type="NCBI Taxonomy" id="63363"/>
    <lineage>
        <taxon>Bacteria</taxon>
        <taxon>Pseudomonadati</taxon>
        <taxon>Aquificota</taxon>
        <taxon>Aquificia</taxon>
        <taxon>Aquificales</taxon>
        <taxon>Aquificaceae</taxon>
        <taxon>Aquifex</taxon>
    </lineage>
</organism>
<feature type="non-terminal residue" evidence="2">
    <location>
        <position position="169"/>
    </location>
</feature>
<gene>
    <name evidence="2" type="ORF">ENJ61_06675</name>
</gene>
<reference evidence="2" key="1">
    <citation type="journal article" date="2020" name="mSystems">
        <title>Genome- and Community-Level Interaction Insights into Carbon Utilization and Element Cycling Functions of Hydrothermarchaeota in Hydrothermal Sediment.</title>
        <authorList>
            <person name="Zhou Z."/>
            <person name="Liu Y."/>
            <person name="Xu W."/>
            <person name="Pan J."/>
            <person name="Luo Z.H."/>
            <person name="Li M."/>
        </authorList>
    </citation>
    <scope>NUCLEOTIDE SEQUENCE [LARGE SCALE GENOMIC DNA]</scope>
    <source>
        <strain evidence="2">HyVt-501</strain>
    </source>
</reference>
<dbReference type="InterPro" id="IPR003692">
    <property type="entry name" value="Hydantoinase_B"/>
</dbReference>
<dbReference type="GO" id="GO:0005829">
    <property type="term" value="C:cytosol"/>
    <property type="evidence" value="ECO:0007669"/>
    <property type="project" value="TreeGrafter"/>
</dbReference>
<dbReference type="GO" id="GO:0017168">
    <property type="term" value="F:5-oxoprolinase (ATP-hydrolyzing) activity"/>
    <property type="evidence" value="ECO:0007669"/>
    <property type="project" value="TreeGrafter"/>
</dbReference>
<dbReference type="Proteomes" id="UP000885792">
    <property type="component" value="Unassembled WGS sequence"/>
</dbReference>
<proteinExistence type="predicted"/>
<protein>
    <submittedName>
        <fullName evidence="2">Hydantoinase B/oxoprolinase family protein</fullName>
    </submittedName>
</protein>
<dbReference type="EMBL" id="DRNB01000242">
    <property type="protein sequence ID" value="HHJ64576.1"/>
    <property type="molecule type" value="Genomic_DNA"/>
</dbReference>
<evidence type="ECO:0000313" key="2">
    <source>
        <dbReference type="EMBL" id="HHJ64576.1"/>
    </source>
</evidence>
<name>A0A7C5Q030_AQUAO</name>
<dbReference type="AlphaFoldDB" id="A0A7C5Q030"/>
<dbReference type="InterPro" id="IPR045079">
    <property type="entry name" value="Oxoprolinase-like"/>
</dbReference>
<dbReference type="PANTHER" id="PTHR11365">
    <property type="entry name" value="5-OXOPROLINASE RELATED"/>
    <property type="match status" value="1"/>
</dbReference>
<dbReference type="GO" id="GO:0006749">
    <property type="term" value="P:glutathione metabolic process"/>
    <property type="evidence" value="ECO:0007669"/>
    <property type="project" value="TreeGrafter"/>
</dbReference>
<sequence>MLLLLEVFRNRLISVAEEMGIVLRRTAFSPNIKERRDLSCAVFSREGELLAQAEHIPVHLGSMSLAVREAIEKVPLEEGDAVLLNDPYSGGTHLPDVTLVSPVYFEGELLFYVASRAHHADVGGAAPGSMSLSTSLFQEGIVIPPIKLIERGRVREDVLNLILRNVRTP</sequence>
<feature type="domain" description="Hydantoinase B/oxoprolinase" evidence="1">
    <location>
        <begin position="4"/>
        <end position="169"/>
    </location>
</feature>
<accession>A0A7C5Q030</accession>
<comment type="caution">
    <text evidence="2">The sequence shown here is derived from an EMBL/GenBank/DDBJ whole genome shotgun (WGS) entry which is preliminary data.</text>
</comment>